<reference evidence="8 9" key="2">
    <citation type="journal article" date="2016" name="Genome Announc.">
        <title>Complete Genome Sequences of Two Interactive Moderate Thermophiles, Paenibacillus napthalenovorans 32O-Y and Paenibacillus sp. 32O-W.</title>
        <authorList>
            <person name="Butler R.R.III."/>
            <person name="Wang J."/>
            <person name="Stark B.C."/>
            <person name="Pombert J.F."/>
        </authorList>
    </citation>
    <scope>NUCLEOTIDE SEQUENCE [LARGE SCALE GENOMIC DNA]</scope>
    <source>
        <strain evidence="8 9">32O-Y</strain>
    </source>
</reference>
<dbReference type="PANTHER" id="PTHR12677:SF59">
    <property type="entry name" value="GOLGI APPARATUS MEMBRANE PROTEIN TVP38-RELATED"/>
    <property type="match status" value="1"/>
</dbReference>
<dbReference type="InterPro" id="IPR015414">
    <property type="entry name" value="TMEM64"/>
</dbReference>
<feature type="transmembrane region" description="Helical" evidence="6">
    <location>
        <begin position="50"/>
        <end position="74"/>
    </location>
</feature>
<evidence type="ECO:0000256" key="2">
    <source>
        <dbReference type="ARBA" id="ARBA00022475"/>
    </source>
</evidence>
<evidence type="ECO:0000256" key="1">
    <source>
        <dbReference type="ARBA" id="ARBA00004651"/>
    </source>
</evidence>
<dbReference type="OrthoDB" id="9812980at2"/>
<dbReference type="PATRIC" id="fig|162209.4.peg.1226"/>
<keyword evidence="2 6" id="KW-1003">Cell membrane</keyword>
<comment type="similarity">
    <text evidence="6">Belongs to the TVP38/TMEM64 family.</text>
</comment>
<dbReference type="Proteomes" id="UP000061660">
    <property type="component" value="Chromosome"/>
</dbReference>
<protein>
    <recommendedName>
        <fullName evidence="6">TVP38/TMEM64 family membrane protein</fullName>
    </recommendedName>
</protein>
<comment type="caution">
    <text evidence="6">Lacks conserved residue(s) required for the propagation of feature annotation.</text>
</comment>
<dbReference type="PANTHER" id="PTHR12677">
    <property type="entry name" value="GOLGI APPARATUS MEMBRANE PROTEIN TVP38-RELATED"/>
    <property type="match status" value="1"/>
</dbReference>
<evidence type="ECO:0000256" key="3">
    <source>
        <dbReference type="ARBA" id="ARBA00022692"/>
    </source>
</evidence>
<reference evidence="9" key="1">
    <citation type="submission" date="2015-12" db="EMBL/GenBank/DDBJ databases">
        <title>Complete genome sequences of two moderately thermophilic Paenibacillus species.</title>
        <authorList>
            <person name="Butler R.III."/>
            <person name="Wang J."/>
            <person name="Stark B.C."/>
            <person name="Pombert J.-F."/>
        </authorList>
    </citation>
    <scope>NUCLEOTIDE SEQUENCE [LARGE SCALE GENOMIC DNA]</scope>
    <source>
        <strain evidence="9">32O-Y</strain>
    </source>
</reference>
<organism evidence="8 9">
    <name type="scientific">Paenibacillus naphthalenovorans</name>
    <dbReference type="NCBI Taxonomy" id="162209"/>
    <lineage>
        <taxon>Bacteria</taxon>
        <taxon>Bacillati</taxon>
        <taxon>Bacillota</taxon>
        <taxon>Bacilli</taxon>
        <taxon>Bacillales</taxon>
        <taxon>Paenibacillaceae</taxon>
        <taxon>Paenibacillus</taxon>
    </lineage>
</organism>
<dbReference type="KEGG" id="pnp:IJ22_11510"/>
<evidence type="ECO:0000313" key="9">
    <source>
        <dbReference type="Proteomes" id="UP000061660"/>
    </source>
</evidence>
<dbReference type="EMBL" id="CP013652">
    <property type="protein sequence ID" value="ALS21527.1"/>
    <property type="molecule type" value="Genomic_DNA"/>
</dbReference>
<gene>
    <name evidence="8" type="ORF">IJ22_11510</name>
</gene>
<accession>A0A0U2VPT2</accession>
<dbReference type="InterPro" id="IPR032816">
    <property type="entry name" value="VTT_dom"/>
</dbReference>
<sequence>MGQWNVQHMSDVLNSYGVVGHLGGALLAVLQTVFPFVPFVLVAGMNVLLFGLWGGLAINYLGACLGAVIAFYAARHYGRSWVQKKLVKYRNIEKLNAQLERRGMLFIALSRLIPVLPSFAINYGAAVMKVRARDFIAGTLIGKAPMIWLESLIGHDLLHFARYKGRLLVLLAAFAVMIVIGNRFKNKWMKNENGM</sequence>
<feature type="transmembrane region" description="Helical" evidence="6">
    <location>
        <begin position="165"/>
        <end position="184"/>
    </location>
</feature>
<dbReference type="GO" id="GO:0005886">
    <property type="term" value="C:plasma membrane"/>
    <property type="evidence" value="ECO:0007669"/>
    <property type="project" value="UniProtKB-SubCell"/>
</dbReference>
<dbReference type="AlphaFoldDB" id="A0A0U2VPT2"/>
<keyword evidence="3 6" id="KW-0812">Transmembrane</keyword>
<proteinExistence type="inferred from homology"/>
<evidence type="ECO:0000256" key="4">
    <source>
        <dbReference type="ARBA" id="ARBA00022989"/>
    </source>
</evidence>
<dbReference type="RefSeq" id="WP_054818046.1">
    <property type="nucleotide sequence ID" value="NZ_CP013652.1"/>
</dbReference>
<evidence type="ECO:0000259" key="7">
    <source>
        <dbReference type="Pfam" id="PF09335"/>
    </source>
</evidence>
<evidence type="ECO:0000313" key="8">
    <source>
        <dbReference type="EMBL" id="ALS21527.1"/>
    </source>
</evidence>
<comment type="subcellular location">
    <subcellularLocation>
        <location evidence="1 6">Cell membrane</location>
        <topology evidence="1 6">Multi-pass membrane protein</topology>
    </subcellularLocation>
</comment>
<keyword evidence="4 6" id="KW-1133">Transmembrane helix</keyword>
<name>A0A0U2VPT2_9BACL</name>
<feature type="transmembrane region" description="Helical" evidence="6">
    <location>
        <begin position="104"/>
        <end position="123"/>
    </location>
</feature>
<evidence type="ECO:0000256" key="6">
    <source>
        <dbReference type="RuleBase" id="RU366058"/>
    </source>
</evidence>
<evidence type="ECO:0000256" key="5">
    <source>
        <dbReference type="ARBA" id="ARBA00023136"/>
    </source>
</evidence>
<dbReference type="Pfam" id="PF09335">
    <property type="entry name" value="VTT_dom"/>
    <property type="match status" value="1"/>
</dbReference>
<keyword evidence="9" id="KW-1185">Reference proteome</keyword>
<feature type="transmembrane region" description="Helical" evidence="6">
    <location>
        <begin position="12"/>
        <end position="30"/>
    </location>
</feature>
<keyword evidence="5 6" id="KW-0472">Membrane</keyword>
<feature type="domain" description="VTT" evidence="7">
    <location>
        <begin position="37"/>
        <end position="155"/>
    </location>
</feature>
<dbReference type="STRING" id="162209.IJ22_11510"/>